<comment type="caution">
    <text evidence="1">The sequence shown here is derived from an EMBL/GenBank/DDBJ whole genome shotgun (WGS) entry which is preliminary data.</text>
</comment>
<reference evidence="1 2" key="1">
    <citation type="submission" date="2016-07" db="EMBL/GenBank/DDBJ databases">
        <title>Acinetobacter sp. ANC 4603.</title>
        <authorList>
            <person name="Radolfova-Krizova L."/>
            <person name="Nemec A."/>
        </authorList>
    </citation>
    <scope>NUCLEOTIDE SEQUENCE [LARGE SCALE GENOMIC DNA]</scope>
    <source>
        <strain evidence="1 2">ANC 4603</strain>
    </source>
</reference>
<dbReference type="OrthoDB" id="6709049at2"/>
<protein>
    <submittedName>
        <fullName evidence="1">Uncharacterized protein</fullName>
    </submittedName>
</protein>
<keyword evidence="2" id="KW-1185">Reference proteome</keyword>
<organism evidence="1 2">
    <name type="scientific">Acinetobacter celticus</name>
    <dbReference type="NCBI Taxonomy" id="1891224"/>
    <lineage>
        <taxon>Bacteria</taxon>
        <taxon>Pseudomonadati</taxon>
        <taxon>Pseudomonadota</taxon>
        <taxon>Gammaproteobacteria</taxon>
        <taxon>Moraxellales</taxon>
        <taxon>Moraxellaceae</taxon>
        <taxon>Acinetobacter</taxon>
    </lineage>
</organism>
<name>A0A1C3CX51_9GAMM</name>
<proteinExistence type="predicted"/>
<gene>
    <name evidence="1" type="ORF">BBP83_07555</name>
</gene>
<evidence type="ECO:0000313" key="2">
    <source>
        <dbReference type="Proteomes" id="UP000186553"/>
    </source>
</evidence>
<evidence type="ECO:0000313" key="1">
    <source>
        <dbReference type="EMBL" id="ODA13287.1"/>
    </source>
</evidence>
<accession>A0A1C3CX51</accession>
<dbReference type="EMBL" id="MBDL01000009">
    <property type="protein sequence ID" value="ODA13287.1"/>
    <property type="molecule type" value="Genomic_DNA"/>
</dbReference>
<dbReference type="AlphaFoldDB" id="A0A1C3CX51"/>
<sequence>MVETECVDFKKIVLIGGLSILLQACNSLGTLSSNSLAQYTSAQDFIIKKNINQSNGTAKEYVYAWGAKNKQAEPHSLYPRKYLSNYCHDKAGRFSLLHKSTLHLVNDVKDRNILANNQNVKQGIGAYQCIQKNGQRWIVSIEPVSEVKSTQYADARAVRLQAEIMGAEEARRFYKNNAPSVNATKKSTVVTTTKNNVVKPVVKEPEEKKEPVVAEPVKRTVQPALTAQQQQMQYYVAARRDLAKGENRAAACNNAQRAYNYGKLHGANASNVYAESGVLLARCLTSVPAYNRQVPNAKAKATGILQNLSNNYNHAGAKHMLNQMK</sequence>
<dbReference type="Proteomes" id="UP000186553">
    <property type="component" value="Unassembled WGS sequence"/>
</dbReference>